<evidence type="ECO:0000256" key="8">
    <source>
        <dbReference type="ARBA" id="ARBA00022777"/>
    </source>
</evidence>
<dbReference type="CDD" id="cd06225">
    <property type="entry name" value="HAMP"/>
    <property type="match status" value="1"/>
</dbReference>
<keyword evidence="11 12" id="KW-0472">Membrane</keyword>
<evidence type="ECO:0000256" key="7">
    <source>
        <dbReference type="ARBA" id="ARBA00022741"/>
    </source>
</evidence>
<dbReference type="SMART" id="SM00387">
    <property type="entry name" value="HATPase_c"/>
    <property type="match status" value="1"/>
</dbReference>
<dbReference type="Pfam" id="PF08448">
    <property type="entry name" value="PAS_4"/>
    <property type="match status" value="1"/>
</dbReference>
<keyword evidence="5" id="KW-0597">Phosphoprotein</keyword>
<gene>
    <name evidence="16" type="ORF">A2310_06810</name>
</gene>
<accession>A0A1F4SVJ7</accession>
<dbReference type="SUPFAM" id="SSF55874">
    <property type="entry name" value="ATPase domain of HSP90 chaperone/DNA topoisomerase II/histidine kinase"/>
    <property type="match status" value="1"/>
</dbReference>
<sequence>MRIFKKVKYALFFAFFGIAVLALFLFVFFFFSPFYSIPVRHAAVIALFASLFVAIAVSAFFSKLFSEPIMRLSEIAKMIAKGKFPQTIIHKSKFEIGELEKAMELMSEGLQTTIQKLSSKNSQISAVLSSMNDGVLAVDKTGRVILANPVIETIIGVTEPEIAGKTVREVVRNNEITDIVERALKTGGRIKEEVNVFLPFEGIFDANANPVLDEEKNILGVVCVLHDITEIRRLEKHRSEFVANVSHELKTPLTAIRGYVETLLLGAIGDKDNNMKFLGKIDKHAKNLSALIDDILEISKLESKKELGPFVKIDITRIMAHAVDAVLEKAQKKGITFEKKCSGREVFVVGIEDHIYRAILNILDNAVNYTGSGGVVKISCMQEDGKVVISISDTGIGISKEHIPRLFERFYRVDNARSRDLGGTGLGLAIVKHVMNVHNGEVRVESEEGRGSTFTLTFLSISI</sequence>
<dbReference type="STRING" id="1802579.A2310_06810"/>
<dbReference type="Gene3D" id="3.30.565.10">
    <property type="entry name" value="Histidine kinase-like ATPase, C-terminal domain"/>
    <property type="match status" value="1"/>
</dbReference>
<dbReference type="InterPro" id="IPR003661">
    <property type="entry name" value="HisK_dim/P_dom"/>
</dbReference>
<comment type="caution">
    <text evidence="16">The sequence shown here is derived from an EMBL/GenBank/DDBJ whole genome shotgun (WGS) entry which is preliminary data.</text>
</comment>
<dbReference type="FunFam" id="1.10.287.130:FF:000008">
    <property type="entry name" value="Two-component sensor histidine kinase"/>
    <property type="match status" value="1"/>
</dbReference>
<organism evidence="16 17">
    <name type="scientific">candidate division WOR-1 bacterium RIFOXYB2_FULL_37_13</name>
    <dbReference type="NCBI Taxonomy" id="1802579"/>
    <lineage>
        <taxon>Bacteria</taxon>
        <taxon>Bacillati</taxon>
        <taxon>Saganbacteria</taxon>
    </lineage>
</organism>
<dbReference type="SMART" id="SM00304">
    <property type="entry name" value="HAMP"/>
    <property type="match status" value="1"/>
</dbReference>
<keyword evidence="10" id="KW-0902">Two-component regulatory system</keyword>
<dbReference type="SMART" id="SM00388">
    <property type="entry name" value="HisKA"/>
    <property type="match status" value="1"/>
</dbReference>
<evidence type="ECO:0000259" key="13">
    <source>
        <dbReference type="PROSITE" id="PS50109"/>
    </source>
</evidence>
<dbReference type="EC" id="2.7.13.3" evidence="3"/>
<dbReference type="PRINTS" id="PR00344">
    <property type="entry name" value="BCTRLSENSOR"/>
</dbReference>
<dbReference type="CDD" id="cd00082">
    <property type="entry name" value="HisKA"/>
    <property type="match status" value="1"/>
</dbReference>
<dbReference type="InterPro" id="IPR003660">
    <property type="entry name" value="HAMP_dom"/>
</dbReference>
<evidence type="ECO:0000256" key="11">
    <source>
        <dbReference type="ARBA" id="ARBA00023136"/>
    </source>
</evidence>
<evidence type="ECO:0000256" key="5">
    <source>
        <dbReference type="ARBA" id="ARBA00022553"/>
    </source>
</evidence>
<name>A0A1F4SVJ7_UNCSA</name>
<dbReference type="GO" id="GO:0004721">
    <property type="term" value="F:phosphoprotein phosphatase activity"/>
    <property type="evidence" value="ECO:0007669"/>
    <property type="project" value="TreeGrafter"/>
</dbReference>
<dbReference type="Proteomes" id="UP000178417">
    <property type="component" value="Unassembled WGS sequence"/>
</dbReference>
<dbReference type="InterPro" id="IPR013656">
    <property type="entry name" value="PAS_4"/>
</dbReference>
<dbReference type="CDD" id="cd00130">
    <property type="entry name" value="PAS"/>
    <property type="match status" value="1"/>
</dbReference>
<dbReference type="PANTHER" id="PTHR45453:SF1">
    <property type="entry name" value="PHOSPHATE REGULON SENSOR PROTEIN PHOR"/>
    <property type="match status" value="1"/>
</dbReference>
<dbReference type="PROSITE" id="PS50112">
    <property type="entry name" value="PAS"/>
    <property type="match status" value="1"/>
</dbReference>
<dbReference type="InterPro" id="IPR000014">
    <property type="entry name" value="PAS"/>
</dbReference>
<dbReference type="GO" id="GO:0000155">
    <property type="term" value="F:phosphorelay sensor kinase activity"/>
    <property type="evidence" value="ECO:0007669"/>
    <property type="project" value="InterPro"/>
</dbReference>
<evidence type="ECO:0000256" key="2">
    <source>
        <dbReference type="ARBA" id="ARBA00004236"/>
    </source>
</evidence>
<evidence type="ECO:0000256" key="10">
    <source>
        <dbReference type="ARBA" id="ARBA00023012"/>
    </source>
</evidence>
<evidence type="ECO:0000313" key="17">
    <source>
        <dbReference type="Proteomes" id="UP000178417"/>
    </source>
</evidence>
<evidence type="ECO:0000256" key="6">
    <source>
        <dbReference type="ARBA" id="ARBA00022679"/>
    </source>
</evidence>
<dbReference type="PANTHER" id="PTHR45453">
    <property type="entry name" value="PHOSPHATE REGULON SENSOR PROTEIN PHOR"/>
    <property type="match status" value="1"/>
</dbReference>
<dbReference type="FunFam" id="3.30.565.10:FF:000006">
    <property type="entry name" value="Sensor histidine kinase WalK"/>
    <property type="match status" value="1"/>
</dbReference>
<feature type="transmembrane region" description="Helical" evidence="12">
    <location>
        <begin position="41"/>
        <end position="61"/>
    </location>
</feature>
<evidence type="ECO:0000256" key="4">
    <source>
        <dbReference type="ARBA" id="ARBA00022475"/>
    </source>
</evidence>
<evidence type="ECO:0000256" key="3">
    <source>
        <dbReference type="ARBA" id="ARBA00012438"/>
    </source>
</evidence>
<keyword evidence="4" id="KW-1003">Cell membrane</keyword>
<evidence type="ECO:0000256" key="1">
    <source>
        <dbReference type="ARBA" id="ARBA00000085"/>
    </source>
</evidence>
<keyword evidence="9" id="KW-0067">ATP-binding</keyword>
<dbReference type="EMBL" id="MEUB01000015">
    <property type="protein sequence ID" value="OGC23713.1"/>
    <property type="molecule type" value="Genomic_DNA"/>
</dbReference>
<reference evidence="16 17" key="1">
    <citation type="journal article" date="2016" name="Nat. Commun.">
        <title>Thousands of microbial genomes shed light on interconnected biogeochemical processes in an aquifer system.</title>
        <authorList>
            <person name="Anantharaman K."/>
            <person name="Brown C.T."/>
            <person name="Hug L.A."/>
            <person name="Sharon I."/>
            <person name="Castelle C.J."/>
            <person name="Probst A.J."/>
            <person name="Thomas B.C."/>
            <person name="Singh A."/>
            <person name="Wilkins M.J."/>
            <person name="Karaoz U."/>
            <person name="Brodie E.L."/>
            <person name="Williams K.H."/>
            <person name="Hubbard S.S."/>
            <person name="Banfield J.F."/>
        </authorList>
    </citation>
    <scope>NUCLEOTIDE SEQUENCE [LARGE SCALE GENOMIC DNA]</scope>
</reference>
<comment type="catalytic activity">
    <reaction evidence="1">
        <text>ATP + protein L-histidine = ADP + protein N-phospho-L-histidine.</text>
        <dbReference type="EC" id="2.7.13.3"/>
    </reaction>
</comment>
<evidence type="ECO:0000256" key="12">
    <source>
        <dbReference type="SAM" id="Phobius"/>
    </source>
</evidence>
<protein>
    <recommendedName>
        <fullName evidence="3">histidine kinase</fullName>
        <ecNumber evidence="3">2.7.13.3</ecNumber>
    </recommendedName>
</protein>
<dbReference type="InterPro" id="IPR050351">
    <property type="entry name" value="BphY/WalK/GraS-like"/>
</dbReference>
<keyword evidence="12" id="KW-0812">Transmembrane</keyword>
<dbReference type="Pfam" id="PF02518">
    <property type="entry name" value="HATPase_c"/>
    <property type="match status" value="1"/>
</dbReference>
<dbReference type="InterPro" id="IPR036097">
    <property type="entry name" value="HisK_dim/P_sf"/>
</dbReference>
<dbReference type="PROSITE" id="PS50885">
    <property type="entry name" value="HAMP"/>
    <property type="match status" value="1"/>
</dbReference>
<feature type="transmembrane region" description="Helical" evidence="12">
    <location>
        <begin position="12"/>
        <end position="35"/>
    </location>
</feature>
<dbReference type="NCBIfam" id="TIGR00229">
    <property type="entry name" value="sensory_box"/>
    <property type="match status" value="1"/>
</dbReference>
<evidence type="ECO:0000259" key="15">
    <source>
        <dbReference type="PROSITE" id="PS50885"/>
    </source>
</evidence>
<keyword evidence="8" id="KW-0418">Kinase</keyword>
<feature type="domain" description="PAS" evidence="14">
    <location>
        <begin position="120"/>
        <end position="171"/>
    </location>
</feature>
<dbReference type="Gene3D" id="3.30.450.20">
    <property type="entry name" value="PAS domain"/>
    <property type="match status" value="1"/>
</dbReference>
<dbReference type="NCBIfam" id="NF046044">
    <property type="entry name" value="PnpS"/>
    <property type="match status" value="1"/>
</dbReference>
<dbReference type="InterPro" id="IPR035965">
    <property type="entry name" value="PAS-like_dom_sf"/>
</dbReference>
<dbReference type="CDD" id="cd00075">
    <property type="entry name" value="HATPase"/>
    <property type="match status" value="1"/>
</dbReference>
<dbReference type="SMART" id="SM00091">
    <property type="entry name" value="PAS"/>
    <property type="match status" value="1"/>
</dbReference>
<evidence type="ECO:0000256" key="9">
    <source>
        <dbReference type="ARBA" id="ARBA00022840"/>
    </source>
</evidence>
<proteinExistence type="predicted"/>
<keyword evidence="7" id="KW-0547">Nucleotide-binding</keyword>
<dbReference type="SUPFAM" id="SSF158472">
    <property type="entry name" value="HAMP domain-like"/>
    <property type="match status" value="1"/>
</dbReference>
<dbReference type="InterPro" id="IPR036890">
    <property type="entry name" value="HATPase_C_sf"/>
</dbReference>
<keyword evidence="6" id="KW-0808">Transferase</keyword>
<evidence type="ECO:0000259" key="14">
    <source>
        <dbReference type="PROSITE" id="PS50112"/>
    </source>
</evidence>
<dbReference type="PROSITE" id="PS50109">
    <property type="entry name" value="HIS_KIN"/>
    <property type="match status" value="1"/>
</dbReference>
<dbReference type="InterPro" id="IPR004358">
    <property type="entry name" value="Sig_transdc_His_kin-like_C"/>
</dbReference>
<dbReference type="InterPro" id="IPR003594">
    <property type="entry name" value="HATPase_dom"/>
</dbReference>
<dbReference type="SUPFAM" id="SSF47384">
    <property type="entry name" value="Homodimeric domain of signal transducing histidine kinase"/>
    <property type="match status" value="1"/>
</dbReference>
<keyword evidence="12" id="KW-1133">Transmembrane helix</keyword>
<dbReference type="SUPFAM" id="SSF55785">
    <property type="entry name" value="PYP-like sensor domain (PAS domain)"/>
    <property type="match status" value="1"/>
</dbReference>
<dbReference type="InterPro" id="IPR005467">
    <property type="entry name" value="His_kinase_dom"/>
</dbReference>
<feature type="domain" description="HAMP" evidence="15">
    <location>
        <begin position="63"/>
        <end position="115"/>
    </location>
</feature>
<comment type="subcellular location">
    <subcellularLocation>
        <location evidence="2">Cell membrane</location>
    </subcellularLocation>
</comment>
<feature type="domain" description="Histidine kinase" evidence="13">
    <location>
        <begin position="244"/>
        <end position="462"/>
    </location>
</feature>
<dbReference type="GO" id="GO:0005886">
    <property type="term" value="C:plasma membrane"/>
    <property type="evidence" value="ECO:0007669"/>
    <property type="project" value="UniProtKB-SubCell"/>
</dbReference>
<dbReference type="AlphaFoldDB" id="A0A1F4SVJ7"/>
<evidence type="ECO:0000313" key="16">
    <source>
        <dbReference type="EMBL" id="OGC23713.1"/>
    </source>
</evidence>
<dbReference type="Gene3D" id="1.10.287.130">
    <property type="match status" value="1"/>
</dbReference>
<dbReference type="Pfam" id="PF00512">
    <property type="entry name" value="HisKA"/>
    <property type="match status" value="1"/>
</dbReference>
<dbReference type="Gene3D" id="6.10.340.10">
    <property type="match status" value="1"/>
</dbReference>
<dbReference type="GO" id="GO:0016036">
    <property type="term" value="P:cellular response to phosphate starvation"/>
    <property type="evidence" value="ECO:0007669"/>
    <property type="project" value="TreeGrafter"/>
</dbReference>
<dbReference type="GO" id="GO:0005524">
    <property type="term" value="F:ATP binding"/>
    <property type="evidence" value="ECO:0007669"/>
    <property type="project" value="UniProtKB-KW"/>
</dbReference>